<comment type="caution">
    <text evidence="2">The sequence shown here is derived from an EMBL/GenBank/DDBJ whole genome shotgun (WGS) entry which is preliminary data.</text>
</comment>
<dbReference type="RefSeq" id="WP_182382547.1">
    <property type="nucleotide sequence ID" value="NZ_QSFV01000042.1"/>
</dbReference>
<dbReference type="Proteomes" id="UP000285740">
    <property type="component" value="Unassembled WGS sequence"/>
</dbReference>
<keyword evidence="1" id="KW-0812">Transmembrane</keyword>
<evidence type="ECO:0000313" key="3">
    <source>
        <dbReference type="Proteomes" id="UP000285740"/>
    </source>
</evidence>
<feature type="non-terminal residue" evidence="2">
    <location>
        <position position="1"/>
    </location>
</feature>
<protein>
    <submittedName>
        <fullName evidence="2">Uncharacterized protein</fullName>
    </submittedName>
</protein>
<proteinExistence type="predicted"/>
<evidence type="ECO:0000313" key="2">
    <source>
        <dbReference type="EMBL" id="RHA77407.1"/>
    </source>
</evidence>
<accession>A0A413T2J4</accession>
<reference evidence="2 3" key="1">
    <citation type="submission" date="2018-08" db="EMBL/GenBank/DDBJ databases">
        <title>A genome reference for cultivated species of the human gut microbiota.</title>
        <authorList>
            <person name="Zou Y."/>
            <person name="Xue W."/>
            <person name="Luo G."/>
        </authorList>
    </citation>
    <scope>NUCLEOTIDE SEQUENCE [LARGE SCALE GENOMIC DNA]</scope>
    <source>
        <strain evidence="2 3">AM42-30</strain>
    </source>
</reference>
<keyword evidence="1" id="KW-0472">Membrane</keyword>
<name>A0A413T2J4_9FIRM</name>
<gene>
    <name evidence="2" type="ORF">DW918_09825</name>
</gene>
<sequence length="154" mass="18206">SQTEINNEDSNQKDYGWIIFCIIIISQTEINNEDSNQKDYGWIIFCIIIIIMALCLEMTLLYSFGKSNELSRKEYKVIVQNVENNENSQFKIDGKDVEIYIIIYENKEECVVSKLENKNGKVTRRLEENKKIKKENLEIYYCDDIYEICNCLTL</sequence>
<organism evidence="2 3">
    <name type="scientific">Eubacterium ventriosum</name>
    <dbReference type="NCBI Taxonomy" id="39496"/>
    <lineage>
        <taxon>Bacteria</taxon>
        <taxon>Bacillati</taxon>
        <taxon>Bacillota</taxon>
        <taxon>Clostridia</taxon>
        <taxon>Eubacteriales</taxon>
        <taxon>Eubacteriaceae</taxon>
        <taxon>Eubacterium</taxon>
    </lineage>
</organism>
<evidence type="ECO:0000256" key="1">
    <source>
        <dbReference type="SAM" id="Phobius"/>
    </source>
</evidence>
<dbReference type="EMBL" id="QSFV01000042">
    <property type="protein sequence ID" value="RHA77407.1"/>
    <property type="molecule type" value="Genomic_DNA"/>
</dbReference>
<dbReference type="AlphaFoldDB" id="A0A413T2J4"/>
<feature type="transmembrane region" description="Helical" evidence="1">
    <location>
        <begin position="40"/>
        <end position="64"/>
    </location>
</feature>
<keyword evidence="1" id="KW-1133">Transmembrane helix</keyword>